<sequence>MKLILILFFATLTFSVKSEEYTINVVEALKEDPSLQKLKDFYTEIYKSINYSPTFVFYPSKRGLKMVNEGELDAEALRLDLVGAQFEQLVQVDEPIGTLRAGYFCIKKSDCAVDDSSVLGVLATFRGAKSFCDRAKLNCQYIDTPTSMAKMMDTGLFDAIFATELEVGKILCNSSSEVFYYFEDKNFELTLYHFINVKHLKIKKRLEKAIRVASKSGRAAVQFPIEKLQNLTCEKSVKLLTD</sequence>
<gene>
    <name evidence="1" type="ORF">GLIP_1249</name>
</gene>
<protein>
    <recommendedName>
        <fullName evidence="3">Solute-binding protein family 3/N-terminal domain-containing protein</fullName>
    </recommendedName>
</protein>
<reference evidence="1 2" key="1">
    <citation type="journal article" date="2017" name="Antonie Van Leeuwenhoek">
        <title>Rhizobium rhizosphaerae sp. nov., a novel species isolated from rice rhizosphere.</title>
        <authorList>
            <person name="Zhao J.J."/>
            <person name="Zhang J."/>
            <person name="Zhang R.J."/>
            <person name="Zhang C.W."/>
            <person name="Yin H.Q."/>
            <person name="Zhang X.X."/>
        </authorList>
    </citation>
    <scope>NUCLEOTIDE SEQUENCE [LARGE SCALE GENOMIC DNA]</scope>
    <source>
        <strain evidence="1 2">E3</strain>
    </source>
</reference>
<dbReference type="AlphaFoldDB" id="K6YRG2"/>
<comment type="caution">
    <text evidence="1">The sequence shown here is derived from an EMBL/GenBank/DDBJ whole genome shotgun (WGS) entry which is preliminary data.</text>
</comment>
<dbReference type="OrthoDB" id="6383310at2"/>
<evidence type="ECO:0000313" key="2">
    <source>
        <dbReference type="Proteomes" id="UP000006334"/>
    </source>
</evidence>
<dbReference type="eggNOG" id="COG0834">
    <property type="taxonomic scope" value="Bacteria"/>
</dbReference>
<dbReference type="SUPFAM" id="SSF53850">
    <property type="entry name" value="Periplasmic binding protein-like II"/>
    <property type="match status" value="1"/>
</dbReference>
<proteinExistence type="predicted"/>
<name>K6YRG2_9ALTE</name>
<dbReference type="RefSeq" id="WP_008843707.1">
    <property type="nucleotide sequence ID" value="NZ_BAEN01000023.1"/>
</dbReference>
<dbReference type="STRING" id="1127673.GLIP_1249"/>
<organism evidence="1 2">
    <name type="scientific">Aliiglaciecola lipolytica E3</name>
    <dbReference type="NCBI Taxonomy" id="1127673"/>
    <lineage>
        <taxon>Bacteria</taxon>
        <taxon>Pseudomonadati</taxon>
        <taxon>Pseudomonadota</taxon>
        <taxon>Gammaproteobacteria</taxon>
        <taxon>Alteromonadales</taxon>
        <taxon>Alteromonadaceae</taxon>
        <taxon>Aliiglaciecola</taxon>
    </lineage>
</organism>
<evidence type="ECO:0008006" key="3">
    <source>
        <dbReference type="Google" id="ProtNLM"/>
    </source>
</evidence>
<keyword evidence="2" id="KW-1185">Reference proteome</keyword>
<dbReference type="EMBL" id="BAEN01000023">
    <property type="protein sequence ID" value="GAC13890.1"/>
    <property type="molecule type" value="Genomic_DNA"/>
</dbReference>
<accession>K6YRG2</accession>
<evidence type="ECO:0000313" key="1">
    <source>
        <dbReference type="EMBL" id="GAC13890.1"/>
    </source>
</evidence>
<dbReference type="Proteomes" id="UP000006334">
    <property type="component" value="Unassembled WGS sequence"/>
</dbReference>